<sequence length="342" mass="39372">MEHWDSSYIYKIILNQCQSATEIDPQTLIQQARTLYCLKDESVEDMRTALRRLPQLRKAEFTVLATQTHFSHLELEKLQDEFTFLRFQKKMCGRSKLRGLRQEELESILAREFKTVNLLCCLLTNRMVVDAEGHRPREPSRSEHSDSTSAAAKSPLLRRHFRTKLLLLATSDSQLQCTDWLEYACGDSEIDQLMMWESIKRRLGGILRMKTRSVSFWSMTPIQPTLSRASSDSLLPRQQQQAVKRLSKANEKDAEESPEQQLTREDTNNFGIDAAPFLRKPGMTTADGLVRRRQVTLLSRKLSKKFKASWPPAEAESLVRNPFEEPSGTGAPYVFWCHCTVS</sequence>
<protein>
    <submittedName>
        <fullName evidence="2">Unnamed protein product</fullName>
    </submittedName>
</protein>
<evidence type="ECO:0000256" key="1">
    <source>
        <dbReference type="SAM" id="MobiDB-lite"/>
    </source>
</evidence>
<reference evidence="2" key="1">
    <citation type="submission" date="2023-04" db="EMBL/GenBank/DDBJ databases">
        <title>Phytophthora lilii NBRC 32176.</title>
        <authorList>
            <person name="Ichikawa N."/>
            <person name="Sato H."/>
            <person name="Tonouchi N."/>
        </authorList>
    </citation>
    <scope>NUCLEOTIDE SEQUENCE</scope>
    <source>
        <strain evidence="2">NBRC 32176</strain>
    </source>
</reference>
<organism evidence="2 3">
    <name type="scientific">Phytophthora lilii</name>
    <dbReference type="NCBI Taxonomy" id="2077276"/>
    <lineage>
        <taxon>Eukaryota</taxon>
        <taxon>Sar</taxon>
        <taxon>Stramenopiles</taxon>
        <taxon>Oomycota</taxon>
        <taxon>Peronosporomycetes</taxon>
        <taxon>Peronosporales</taxon>
        <taxon>Peronosporaceae</taxon>
        <taxon>Phytophthora</taxon>
    </lineage>
</organism>
<keyword evidence="3" id="KW-1185">Reference proteome</keyword>
<feature type="compositionally biased region" description="Basic and acidic residues" evidence="1">
    <location>
        <begin position="133"/>
        <end position="146"/>
    </location>
</feature>
<feature type="region of interest" description="Disordered" evidence="1">
    <location>
        <begin position="133"/>
        <end position="153"/>
    </location>
</feature>
<gene>
    <name evidence="2" type="ORF">Plil01_001757400</name>
</gene>
<dbReference type="AlphaFoldDB" id="A0A9W6YDK2"/>
<proteinExistence type="predicted"/>
<accession>A0A9W6YDK2</accession>
<feature type="region of interest" description="Disordered" evidence="1">
    <location>
        <begin position="227"/>
        <end position="266"/>
    </location>
</feature>
<evidence type="ECO:0000313" key="2">
    <source>
        <dbReference type="EMBL" id="GMF64812.1"/>
    </source>
</evidence>
<name>A0A9W6YDK2_9STRA</name>
<evidence type="ECO:0000313" key="3">
    <source>
        <dbReference type="Proteomes" id="UP001165083"/>
    </source>
</evidence>
<feature type="compositionally biased region" description="Polar residues" evidence="1">
    <location>
        <begin position="227"/>
        <end position="242"/>
    </location>
</feature>
<dbReference type="EMBL" id="BSXW01012432">
    <property type="protein sequence ID" value="GMF64812.1"/>
    <property type="molecule type" value="Genomic_DNA"/>
</dbReference>
<comment type="caution">
    <text evidence="2">The sequence shown here is derived from an EMBL/GenBank/DDBJ whole genome shotgun (WGS) entry which is preliminary data.</text>
</comment>
<dbReference type="OrthoDB" id="191686at2759"/>
<dbReference type="Proteomes" id="UP001165083">
    <property type="component" value="Unassembled WGS sequence"/>
</dbReference>